<evidence type="ECO:0000256" key="6">
    <source>
        <dbReference type="ARBA" id="ARBA00022454"/>
    </source>
</evidence>
<feature type="region of interest" description="Disordered" evidence="14">
    <location>
        <begin position="1"/>
        <end position="50"/>
    </location>
</feature>
<evidence type="ECO:0000256" key="4">
    <source>
        <dbReference type="ARBA" id="ARBA00011534"/>
    </source>
</evidence>
<dbReference type="GO" id="GO:0008033">
    <property type="term" value="P:tRNA processing"/>
    <property type="evidence" value="ECO:0007669"/>
    <property type="project" value="UniProtKB-KW"/>
</dbReference>
<evidence type="ECO:0000256" key="8">
    <source>
        <dbReference type="ARBA" id="ARBA00022895"/>
    </source>
</evidence>
<evidence type="ECO:0000256" key="13">
    <source>
        <dbReference type="ARBA" id="ARBA00025393"/>
    </source>
</evidence>
<dbReference type="Pfam" id="PF08738">
    <property type="entry name" value="Gon7"/>
    <property type="match status" value="1"/>
</dbReference>
<comment type="similarity">
    <text evidence="3">Belongs to the GON7 family.</text>
</comment>
<dbReference type="EMBL" id="HG937694">
    <property type="protein sequence ID" value="CDP37407.1"/>
    <property type="molecule type" value="Genomic_DNA"/>
</dbReference>
<evidence type="ECO:0000256" key="14">
    <source>
        <dbReference type="SAM" id="MobiDB-lite"/>
    </source>
</evidence>
<evidence type="ECO:0000256" key="10">
    <source>
        <dbReference type="ARBA" id="ARBA00023159"/>
    </source>
</evidence>
<name>A0A060TEU4_BLAAD</name>
<keyword evidence="6" id="KW-0158">Chromosome</keyword>
<evidence type="ECO:0000256" key="7">
    <source>
        <dbReference type="ARBA" id="ARBA00022694"/>
    </source>
</evidence>
<comment type="subcellular location">
    <subcellularLocation>
        <location evidence="2">Chromosome</location>
        <location evidence="2">Telomere</location>
    </subcellularLocation>
    <subcellularLocation>
        <location evidence="1">Nucleus</location>
    </subcellularLocation>
</comment>
<feature type="region of interest" description="Disordered" evidence="14">
    <location>
        <begin position="67"/>
        <end position="98"/>
    </location>
</feature>
<dbReference type="AlphaFoldDB" id="A0A060TEU4"/>
<keyword evidence="7" id="KW-0819">tRNA processing</keyword>
<keyword evidence="8" id="KW-0779">Telomere</keyword>
<evidence type="ECO:0000256" key="1">
    <source>
        <dbReference type="ARBA" id="ARBA00004123"/>
    </source>
</evidence>
<protein>
    <recommendedName>
        <fullName evidence="5">EKC/KEOPS complex subunit GON7</fullName>
    </recommendedName>
</protein>
<keyword evidence="12" id="KW-0539">Nucleus</keyword>
<keyword evidence="10" id="KW-0010">Activator</keyword>
<evidence type="ECO:0000256" key="2">
    <source>
        <dbReference type="ARBA" id="ARBA00004574"/>
    </source>
</evidence>
<comment type="subunit">
    <text evidence="4">Component of the EKC/KEOPS complex composed of at least BUD32, CGI121, GON7, KAE1 and PCC1; the whole complex dimerizes.</text>
</comment>
<evidence type="ECO:0000256" key="11">
    <source>
        <dbReference type="ARBA" id="ARBA00023163"/>
    </source>
</evidence>
<evidence type="ECO:0000313" key="15">
    <source>
        <dbReference type="EMBL" id="CDP37407.1"/>
    </source>
</evidence>
<comment type="function">
    <text evidence="13">Component of the EKC/KEOPS complex that is required for the formation of a threonylcarbamoyl group on adenosine at position 37 (t(6)A37) in tRNAs that read codons beginning with adenine. The complex is probably involved in the transfer of the threonylcarbamoyl moiety of threonylcarbamoyl-AMP (TC-AMP) to the N6 group of A37. GON7 likely plays a supporting role to the catalytic subunit KAE1 in the complex. The EKC/KEOPS complex also promotes both telomere uncapping and telomere elongation. The complex is required for efficient recruitment of transcriptional coactivators.</text>
</comment>
<evidence type="ECO:0000256" key="12">
    <source>
        <dbReference type="ARBA" id="ARBA00023242"/>
    </source>
</evidence>
<feature type="compositionally biased region" description="Polar residues" evidence="14">
    <location>
        <begin position="1"/>
        <end position="22"/>
    </location>
</feature>
<keyword evidence="9" id="KW-0805">Transcription regulation</keyword>
<gene>
    <name evidence="15" type="ORF">GNLVRS02_ARAD1D10780g</name>
</gene>
<sequence length="98" mass="10796">MSVQATYTGPSTENRFSGSDAETQYDAIAARQTDRNAPQPPSTTSLGNLQRQIVTVQAQVNEFLTARMKDQGNNNSNNEAAEELEKKMLDGNDEEDDE</sequence>
<reference evidence="15" key="2">
    <citation type="submission" date="2014-06" db="EMBL/GenBank/DDBJ databases">
        <title>The complete genome of Blastobotrys (Arxula) adeninivorans LS3 - a yeast of biotechnological interest.</title>
        <authorList>
            <person name="Kunze G."/>
            <person name="Gaillardin C."/>
            <person name="Czernicka M."/>
            <person name="Durrens P."/>
            <person name="Martin T."/>
            <person name="Boer E."/>
            <person name="Gabaldon T."/>
            <person name="Cruz J."/>
            <person name="Talla E."/>
            <person name="Marck C."/>
            <person name="Goffeau A."/>
            <person name="Barbe V."/>
            <person name="Baret P."/>
            <person name="Baronian K."/>
            <person name="Beier S."/>
            <person name="Bleykasten C."/>
            <person name="Bode R."/>
            <person name="Casaregola S."/>
            <person name="Despons L."/>
            <person name="Fairhead C."/>
            <person name="Giersberg M."/>
            <person name="Gierski P."/>
            <person name="Hahnel U."/>
            <person name="Hartmann A."/>
            <person name="Jankowska D."/>
            <person name="Jubin C."/>
            <person name="Jung P."/>
            <person name="Lafontaine I."/>
            <person name="Leh-Louis V."/>
            <person name="Lemaire M."/>
            <person name="Marcet-Houben M."/>
            <person name="Mascher M."/>
            <person name="Morel G."/>
            <person name="Richard G.-F."/>
            <person name="Riechen J."/>
            <person name="Sacerdot C."/>
            <person name="Sarkar A."/>
            <person name="Savel G."/>
            <person name="Schacherer J."/>
            <person name="Sherman D."/>
            <person name="Straub M.-L."/>
            <person name="Stein N."/>
            <person name="Thierry A."/>
            <person name="Trautwein-Schult A."/>
            <person name="Westhof E."/>
            <person name="Worch S."/>
            <person name="Dujon B."/>
            <person name="Souciet J.-L."/>
            <person name="Wincker P."/>
            <person name="Scholz U."/>
            <person name="Neuveglise N."/>
        </authorList>
    </citation>
    <scope>NUCLEOTIDE SEQUENCE</scope>
    <source>
        <strain evidence="15">LS3</strain>
    </source>
</reference>
<reference evidence="15" key="1">
    <citation type="submission" date="2014-02" db="EMBL/GenBank/DDBJ databases">
        <authorList>
            <person name="Genoscope - CEA"/>
        </authorList>
    </citation>
    <scope>NUCLEOTIDE SEQUENCE</scope>
    <source>
        <strain evidence="15">LS3</strain>
    </source>
</reference>
<evidence type="ECO:0000256" key="5">
    <source>
        <dbReference type="ARBA" id="ARBA00019746"/>
    </source>
</evidence>
<dbReference type="GO" id="GO:0005634">
    <property type="term" value="C:nucleus"/>
    <property type="evidence" value="ECO:0007669"/>
    <property type="project" value="UniProtKB-SubCell"/>
</dbReference>
<dbReference type="GO" id="GO:0000781">
    <property type="term" value="C:chromosome, telomeric region"/>
    <property type="evidence" value="ECO:0007669"/>
    <property type="project" value="UniProtKB-SubCell"/>
</dbReference>
<keyword evidence="11" id="KW-0804">Transcription</keyword>
<evidence type="ECO:0000256" key="3">
    <source>
        <dbReference type="ARBA" id="ARBA00008529"/>
    </source>
</evidence>
<proteinExistence type="inferred from homology"/>
<evidence type="ECO:0000256" key="9">
    <source>
        <dbReference type="ARBA" id="ARBA00023015"/>
    </source>
</evidence>
<organism evidence="15">
    <name type="scientific">Blastobotrys adeninivorans</name>
    <name type="common">Yeast</name>
    <name type="synonym">Arxula adeninivorans</name>
    <dbReference type="NCBI Taxonomy" id="409370"/>
    <lineage>
        <taxon>Eukaryota</taxon>
        <taxon>Fungi</taxon>
        <taxon>Dikarya</taxon>
        <taxon>Ascomycota</taxon>
        <taxon>Saccharomycotina</taxon>
        <taxon>Dipodascomycetes</taxon>
        <taxon>Dipodascales</taxon>
        <taxon>Trichomonascaceae</taxon>
        <taxon>Blastobotrys</taxon>
    </lineage>
</organism>
<dbReference type="InterPro" id="IPR014849">
    <property type="entry name" value="EKC/KEOPS_Gon7"/>
</dbReference>
<accession>A0A060TEU4</accession>